<protein>
    <submittedName>
        <fullName evidence="1">Transcriptional regulator domain protein</fullName>
    </submittedName>
</protein>
<gene>
    <name evidence="1" type="ORF">CEV34_5459</name>
</gene>
<proteinExistence type="predicted"/>
<dbReference type="Proteomes" id="UP000216188">
    <property type="component" value="Unassembled WGS sequence"/>
</dbReference>
<evidence type="ECO:0000313" key="1">
    <source>
        <dbReference type="EMBL" id="OYR20601.1"/>
    </source>
</evidence>
<comment type="caution">
    <text evidence="1">The sequence shown here is derived from an EMBL/GenBank/DDBJ whole genome shotgun (WGS) entry which is preliminary data.</text>
</comment>
<organism evidence="1 2">
    <name type="scientific">Brucella pseudogrignonensis</name>
    <dbReference type="NCBI Taxonomy" id="419475"/>
    <lineage>
        <taxon>Bacteria</taxon>
        <taxon>Pseudomonadati</taxon>
        <taxon>Pseudomonadota</taxon>
        <taxon>Alphaproteobacteria</taxon>
        <taxon>Hyphomicrobiales</taxon>
        <taxon>Brucellaceae</taxon>
        <taxon>Brucella/Ochrobactrum group</taxon>
        <taxon>Brucella</taxon>
    </lineage>
</organism>
<evidence type="ECO:0000313" key="2">
    <source>
        <dbReference type="Proteomes" id="UP000216188"/>
    </source>
</evidence>
<keyword evidence="2" id="KW-1185">Reference proteome</keyword>
<accession>A0A256G1P1</accession>
<dbReference type="EMBL" id="NNRM01000053">
    <property type="protein sequence ID" value="OYR20601.1"/>
    <property type="molecule type" value="Genomic_DNA"/>
</dbReference>
<name>A0A256G1P1_9HYPH</name>
<reference evidence="1 2" key="1">
    <citation type="submission" date="2017-07" db="EMBL/GenBank/DDBJ databases">
        <title>Phylogenetic study on the rhizospheric bacterium Ochrobactrum sp. A44.</title>
        <authorList>
            <person name="Krzyzanowska D.M."/>
            <person name="Ossowicki A."/>
            <person name="Rajewska M."/>
            <person name="Maciag T."/>
            <person name="Kaczynski Z."/>
            <person name="Czerwicka M."/>
            <person name="Jafra S."/>
        </authorList>
    </citation>
    <scope>NUCLEOTIDE SEQUENCE [LARGE SCALE GENOMIC DNA]</scope>
    <source>
        <strain evidence="1 2">CCUG 30717</strain>
    </source>
</reference>
<sequence length="39" mass="4667">MRYCGLFDTAYDNLSNTISPKFEKGRLEWKQRADECHSR</sequence>
<dbReference type="AlphaFoldDB" id="A0A256G1P1"/>